<accession>A0A9J6ZF60</accession>
<name>A0A9J6ZF60_9BACL</name>
<evidence type="ECO:0000313" key="1">
    <source>
        <dbReference type="EMBL" id="URN94811.1"/>
    </source>
</evidence>
<sequence length="175" mass="20930">MQFEVMRCSAFMYMQRYMEFILDNYSELNMPYPFNVSLSYLASPILLNGEVFLALDDENEVIGAISYIYGTADQNYSNREVVQFQIAYLSKPHRASSVLLLMLQLISQYLVYIEDLIEELRFWSKPDRNLERIVNKRMDCAINHHESIYGSLHEYRIPFVKFQQYTSQFQQEQYY</sequence>
<proteinExistence type="predicted"/>
<evidence type="ECO:0008006" key="3">
    <source>
        <dbReference type="Google" id="ProtNLM"/>
    </source>
</evidence>
<evidence type="ECO:0000313" key="2">
    <source>
        <dbReference type="Proteomes" id="UP001056756"/>
    </source>
</evidence>
<protein>
    <recommendedName>
        <fullName evidence="3">N-acetyltransferase domain-containing protein</fullName>
    </recommendedName>
</protein>
<dbReference type="EMBL" id="CP097899">
    <property type="protein sequence ID" value="URN94811.1"/>
    <property type="molecule type" value="Genomic_DNA"/>
</dbReference>
<organism evidence="1 2">
    <name type="scientific">Candidatus Pristimantibacillus lignocellulolyticus</name>
    <dbReference type="NCBI Taxonomy" id="2994561"/>
    <lineage>
        <taxon>Bacteria</taxon>
        <taxon>Bacillati</taxon>
        <taxon>Bacillota</taxon>
        <taxon>Bacilli</taxon>
        <taxon>Bacillales</taxon>
        <taxon>Paenibacillaceae</taxon>
        <taxon>Candidatus Pristimantibacillus</taxon>
    </lineage>
</organism>
<dbReference type="KEGG" id="plig:NAG76_00690"/>
<dbReference type="Proteomes" id="UP001056756">
    <property type="component" value="Chromosome"/>
</dbReference>
<gene>
    <name evidence="1" type="ORF">NAG76_00690</name>
</gene>
<reference evidence="1" key="1">
    <citation type="submission" date="2022-05" db="EMBL/GenBank/DDBJ databases">
        <title>Novel bacterial taxa in a minimal lignocellulolytic consortium and its capacity to transform plastics disclosed by genome-resolved metagenomics.</title>
        <authorList>
            <person name="Rodriguez C.A.D."/>
            <person name="Diaz-Garcia L."/>
            <person name="Herrera K."/>
            <person name="Tarazona N.A."/>
            <person name="Sproer C."/>
            <person name="Overmann J."/>
            <person name="Jimenez D.J."/>
        </authorList>
    </citation>
    <scope>NUCLEOTIDE SEQUENCE</scope>
    <source>
        <strain evidence="1">MAG5</strain>
    </source>
</reference>
<dbReference type="AlphaFoldDB" id="A0A9J6ZF60"/>